<dbReference type="PATRIC" id="fig|1429438.4.peg.7402"/>
<sequence length="358" mass="40458">MPVSRQPIAGSSAWRPSDFPTQDAYTFTLTEAHLSAFDQALEANRQANRGCEDITWQDFALEPIARDVALWRDDVLHGRGFIVLRELPLDRYSEDDITTIFWGLGTHFGRAVSQSNLGDRMGHVIDVGGKDRRERAYRNSRELMLHTDRADILGMACLQKAMSGGVSGYASAHTIYNEMLATRPDLVELLFEGFHYHRRGEQQSGEPAVTPEKVPVLSAWEDELSVVYLRSYIDMGANELGQPLSEQALEALDLFETLADREDIKLTFTLEPGEVIFFNNCVLLHNRTGFEDYPEPERKRHLLRLWLMMDGVRPLAPAVHAYKGTRGIQHRADGSTYYVGEAVSEPVHPEHVVSTQPY</sequence>
<dbReference type="Pfam" id="PF02668">
    <property type="entry name" value="TauD"/>
    <property type="match status" value="1"/>
</dbReference>
<dbReference type="InterPro" id="IPR003819">
    <property type="entry name" value="TauD/TfdA-like"/>
</dbReference>
<dbReference type="SUPFAM" id="SSF51197">
    <property type="entry name" value="Clavaminate synthase-like"/>
    <property type="match status" value="1"/>
</dbReference>
<feature type="domain" description="TauD/TfdA-like" evidence="4">
    <location>
        <begin position="64"/>
        <end position="306"/>
    </location>
</feature>
<organism evidence="5 6">
    <name type="scientific">Entotheonella factor</name>
    <dbReference type="NCBI Taxonomy" id="1429438"/>
    <lineage>
        <taxon>Bacteria</taxon>
        <taxon>Pseudomonadati</taxon>
        <taxon>Nitrospinota/Tectimicrobiota group</taxon>
        <taxon>Candidatus Tectimicrobiota</taxon>
        <taxon>Candidatus Entotheonellia</taxon>
        <taxon>Candidatus Entotheonellales</taxon>
        <taxon>Candidatus Entotheonellaceae</taxon>
        <taxon>Candidatus Entotheonella</taxon>
    </lineage>
</organism>
<keyword evidence="6" id="KW-1185">Reference proteome</keyword>
<dbReference type="InterPro" id="IPR050411">
    <property type="entry name" value="AlphaKG_dependent_hydroxylases"/>
</dbReference>
<evidence type="ECO:0000256" key="2">
    <source>
        <dbReference type="ARBA" id="ARBA00023002"/>
    </source>
</evidence>
<evidence type="ECO:0000256" key="3">
    <source>
        <dbReference type="ARBA" id="ARBA00023194"/>
    </source>
</evidence>
<protein>
    <recommendedName>
        <fullName evidence="4">TauD/TfdA-like domain-containing protein</fullName>
    </recommendedName>
</protein>
<gene>
    <name evidence="5" type="ORF">ETSY1_39510</name>
</gene>
<evidence type="ECO:0000256" key="1">
    <source>
        <dbReference type="ARBA" id="ARBA00001954"/>
    </source>
</evidence>
<comment type="caution">
    <text evidence="5">The sequence shown here is derived from an EMBL/GenBank/DDBJ whole genome shotgun (WGS) entry which is preliminary data.</text>
</comment>
<keyword evidence="2" id="KW-0560">Oxidoreductase</keyword>
<dbReference type="PANTHER" id="PTHR10696:SF56">
    <property type="entry name" value="TAUD_TFDA-LIKE DOMAIN-CONTAINING PROTEIN"/>
    <property type="match status" value="1"/>
</dbReference>
<dbReference type="Gene3D" id="3.60.130.10">
    <property type="entry name" value="Clavaminate synthase-like"/>
    <property type="match status" value="1"/>
</dbReference>
<evidence type="ECO:0000259" key="4">
    <source>
        <dbReference type="Pfam" id="PF02668"/>
    </source>
</evidence>
<keyword evidence="3" id="KW-0045">Antibiotic biosynthesis</keyword>
<dbReference type="EMBL" id="AZHW01001248">
    <property type="protein sequence ID" value="ETW93367.1"/>
    <property type="molecule type" value="Genomic_DNA"/>
</dbReference>
<proteinExistence type="predicted"/>
<dbReference type="InterPro" id="IPR042098">
    <property type="entry name" value="TauD-like_sf"/>
</dbReference>
<reference evidence="5 6" key="1">
    <citation type="journal article" date="2014" name="Nature">
        <title>An environmental bacterial taxon with a large and distinct metabolic repertoire.</title>
        <authorList>
            <person name="Wilson M.C."/>
            <person name="Mori T."/>
            <person name="Ruckert C."/>
            <person name="Uria A.R."/>
            <person name="Helf M.J."/>
            <person name="Takada K."/>
            <person name="Gernert C."/>
            <person name="Steffens U.A."/>
            <person name="Heycke N."/>
            <person name="Schmitt S."/>
            <person name="Rinke C."/>
            <person name="Helfrich E.J."/>
            <person name="Brachmann A.O."/>
            <person name="Gurgui C."/>
            <person name="Wakimoto T."/>
            <person name="Kracht M."/>
            <person name="Crusemann M."/>
            <person name="Hentschel U."/>
            <person name="Abe I."/>
            <person name="Matsunaga S."/>
            <person name="Kalinowski J."/>
            <person name="Takeyama H."/>
            <person name="Piel J."/>
        </authorList>
    </citation>
    <scope>NUCLEOTIDE SEQUENCE [LARGE SCALE GENOMIC DNA]</scope>
    <source>
        <strain evidence="6">TSY1</strain>
    </source>
</reference>
<dbReference type="GO" id="GO:0016706">
    <property type="term" value="F:2-oxoglutarate-dependent dioxygenase activity"/>
    <property type="evidence" value="ECO:0007669"/>
    <property type="project" value="UniProtKB-ARBA"/>
</dbReference>
<name>W4L5Q2_ENTF1</name>
<dbReference type="PANTHER" id="PTHR10696">
    <property type="entry name" value="GAMMA-BUTYROBETAINE HYDROXYLASE-RELATED"/>
    <property type="match status" value="1"/>
</dbReference>
<comment type="cofactor">
    <cofactor evidence="1">
        <name>Fe(2+)</name>
        <dbReference type="ChEBI" id="CHEBI:29033"/>
    </cofactor>
</comment>
<accession>W4L5Q2</accession>
<dbReference type="GO" id="GO:0017000">
    <property type="term" value="P:antibiotic biosynthetic process"/>
    <property type="evidence" value="ECO:0007669"/>
    <property type="project" value="UniProtKB-KW"/>
</dbReference>
<dbReference type="HOGENOM" id="CLU_041041_2_0_7"/>
<evidence type="ECO:0000313" key="5">
    <source>
        <dbReference type="EMBL" id="ETW93367.1"/>
    </source>
</evidence>
<dbReference type="Proteomes" id="UP000019141">
    <property type="component" value="Unassembled WGS sequence"/>
</dbReference>
<dbReference type="AlphaFoldDB" id="W4L5Q2"/>
<evidence type="ECO:0000313" key="6">
    <source>
        <dbReference type="Proteomes" id="UP000019141"/>
    </source>
</evidence>